<dbReference type="Proteomes" id="UP000581087">
    <property type="component" value="Unassembled WGS sequence"/>
</dbReference>
<comment type="caution">
    <text evidence="3">The sequence shown here is derived from an EMBL/GenBank/DDBJ whole genome shotgun (WGS) entry which is preliminary data.</text>
</comment>
<dbReference type="EMBL" id="JACCBI010000001">
    <property type="protein sequence ID" value="NYD65984.1"/>
    <property type="molecule type" value="Genomic_DNA"/>
</dbReference>
<sequence>MASKGIEIPLVVNANGVVKGASDAEDALDKVADSLDDLARDTAKTAKRAGNELGDEIGKGAKQADSSLERVEKGFKELSSTARRETQEASDALDRNTKKGTSAAKRDLAELGNEAKQNASETFSSFDGSAASFADGIQGTLGGIVSSLGPIGAAAGAAGALGIGLIMKAIEDADEQAQLSREQVAMLAEAYIEAGGNGTVAVEKMVQRLRDLATETDENADSFLRFKKLTDESGLSLKKLSTLTGMSVKEVKEVWREADRAAREYGETIKEEGYSEELGNAQNAARAYRDEVGRTIGEMERAAQVERAWREAGGPELEAKAALIDSIGDSYDEARGSAEDFFAEDGRFDLGLWMTYVADHKALVEEYKANLELMKLSPEEWTNFLELPEAARMSIAENWKAGDQATKDAIRTTLSDAAASGGLDAGVAFDNAFSPKTDVDVKVSATTEKADTALGKVSGKKRTAVIGTRADTAAAENALNALTRRRSVALGVDAYTDAAERAIDRLTRDRRVTVFAETRDARTGRQIF</sequence>
<dbReference type="RefSeq" id="WP_129175130.1">
    <property type="nucleotide sequence ID" value="NZ_JACCBI010000001.1"/>
</dbReference>
<dbReference type="AlphaFoldDB" id="A0A4V1R289"/>
<dbReference type="GO" id="GO:0003677">
    <property type="term" value="F:DNA binding"/>
    <property type="evidence" value="ECO:0007669"/>
    <property type="project" value="UniProtKB-KW"/>
</dbReference>
<organism evidence="3 4">
    <name type="scientific">Agromyces atrinae</name>
    <dbReference type="NCBI Taxonomy" id="592376"/>
    <lineage>
        <taxon>Bacteria</taxon>
        <taxon>Bacillati</taxon>
        <taxon>Actinomycetota</taxon>
        <taxon>Actinomycetes</taxon>
        <taxon>Micrococcales</taxon>
        <taxon>Microbacteriaceae</taxon>
        <taxon>Agromyces</taxon>
    </lineage>
</organism>
<evidence type="ECO:0000256" key="1">
    <source>
        <dbReference type="SAM" id="MobiDB-lite"/>
    </source>
</evidence>
<dbReference type="Gene3D" id="1.20.120.20">
    <property type="entry name" value="Apolipoprotein"/>
    <property type="match status" value="1"/>
</dbReference>
<proteinExistence type="predicted"/>
<reference evidence="2 5" key="2">
    <citation type="submission" date="2020-07" db="EMBL/GenBank/DDBJ databases">
        <title>Sequencing the genomes of 1000 actinobacteria strains.</title>
        <authorList>
            <person name="Klenk H.-P."/>
        </authorList>
    </citation>
    <scope>NUCLEOTIDE SEQUENCE [LARGE SCALE GENOMIC DNA]</scope>
    <source>
        <strain evidence="2 5">DSM 23870</strain>
    </source>
</reference>
<dbReference type="Proteomes" id="UP000292686">
    <property type="component" value="Unassembled WGS sequence"/>
</dbReference>
<gene>
    <name evidence="2" type="ORF">BJ972_000503</name>
    <name evidence="3" type="ORF">ESP50_11200</name>
</gene>
<name>A0A4V1R289_9MICO</name>
<evidence type="ECO:0000313" key="2">
    <source>
        <dbReference type="EMBL" id="NYD65984.1"/>
    </source>
</evidence>
<keyword evidence="4" id="KW-1185">Reference proteome</keyword>
<evidence type="ECO:0000313" key="5">
    <source>
        <dbReference type="Proteomes" id="UP000581087"/>
    </source>
</evidence>
<reference evidence="3 4" key="1">
    <citation type="submission" date="2019-01" db="EMBL/GenBank/DDBJ databases">
        <title>Agromyces.</title>
        <authorList>
            <person name="Li J."/>
        </authorList>
    </citation>
    <scope>NUCLEOTIDE SEQUENCE [LARGE SCALE GENOMIC DNA]</scope>
    <source>
        <strain evidence="3 4">DSM 23870</strain>
    </source>
</reference>
<dbReference type="OrthoDB" id="5059411at2"/>
<feature type="compositionally biased region" description="Basic and acidic residues" evidence="1">
    <location>
        <begin position="67"/>
        <end position="97"/>
    </location>
</feature>
<protein>
    <submittedName>
        <fullName evidence="2">AraC-like DNA-binding protein/ElaB/YqjD/DUF883 family membrane-anchored ribosome-binding protein</fullName>
    </submittedName>
</protein>
<keyword evidence="2" id="KW-0238">DNA-binding</keyword>
<accession>A0A4V1R289</accession>
<feature type="region of interest" description="Disordered" evidence="1">
    <location>
        <begin position="47"/>
        <end position="103"/>
    </location>
</feature>
<dbReference type="EMBL" id="SDPM01000005">
    <property type="protein sequence ID" value="RXZ86316.1"/>
    <property type="molecule type" value="Genomic_DNA"/>
</dbReference>
<evidence type="ECO:0000313" key="4">
    <source>
        <dbReference type="Proteomes" id="UP000292686"/>
    </source>
</evidence>
<evidence type="ECO:0000313" key="3">
    <source>
        <dbReference type="EMBL" id="RXZ86316.1"/>
    </source>
</evidence>